<feature type="region of interest" description="Disordered" evidence="2">
    <location>
        <begin position="62"/>
        <end position="96"/>
    </location>
</feature>
<dbReference type="InterPro" id="IPR013883">
    <property type="entry name" value="TF_Iwr1_dom"/>
</dbReference>
<comment type="similarity">
    <text evidence="1">Belongs to the IWR1/SLC7A6OS family.</text>
</comment>
<evidence type="ECO:0000313" key="5">
    <source>
        <dbReference type="Proteomes" id="UP000002058"/>
    </source>
</evidence>
<name>C4JEB0_UNCRE</name>
<feature type="region of interest" description="Disordered" evidence="2">
    <location>
        <begin position="1"/>
        <end position="42"/>
    </location>
</feature>
<dbReference type="GeneID" id="8443690"/>
<evidence type="ECO:0000259" key="3">
    <source>
        <dbReference type="Pfam" id="PF08574"/>
    </source>
</evidence>
<dbReference type="EMBL" id="CH476615">
    <property type="protein sequence ID" value="EEP75897.1"/>
    <property type="molecule type" value="Genomic_DNA"/>
</dbReference>
<dbReference type="HOGENOM" id="CLU_042180_0_0_1"/>
<dbReference type="eggNOG" id="ENOG502SE90">
    <property type="taxonomic scope" value="Eukaryota"/>
</dbReference>
<sequence length="486" mass="54519">MSLPPEQIRIKRRREEEPVETLCPNPTLGDPSSYIQSQTREPKRRFTDFVFKRVTPIQDEALVSGMSSPGGAKGITKTTPRPDSMSAAIQGPSVPIVRATEPGAEVEELRHLLELAKKRSRASLAKPHTRSVSAKFPSQSSSQAMSTVSIQSALRKFYITTPEPDDLVLHKVGGGVLKRKLPKHAVVVEQKGDGIKSVSTLGELANDVGGPSNIRAEDVKREVEAADGKSSITTSRRRRVVNEAERRWKEQTGAYRYLDRQDHKEKEKTGKSIRDDPATWDYDSIQLVNELEQASWEAIAADPTNPVYPPRPRRRRYLPIVKPPLKFQPRLPKHQRDRDKGRGGVFGQLDESGGSSKESAACHEISTVGKGLEDVSSMRNALEEHVVCAKVENDDDTDYVYDIFIRRPLQEVAGDPKFVPFHDGHWYAEHENVPKDIGVVVISEQDVHYWDALAEDDDEEKGWNTDDEDSNGEPFYFLGLHFVDSR</sequence>
<dbReference type="AlphaFoldDB" id="C4JEB0"/>
<dbReference type="InParanoid" id="C4JEB0"/>
<dbReference type="GO" id="GO:0005737">
    <property type="term" value="C:cytoplasm"/>
    <property type="evidence" value="ECO:0007669"/>
    <property type="project" value="TreeGrafter"/>
</dbReference>
<evidence type="ECO:0000256" key="2">
    <source>
        <dbReference type="SAM" id="MobiDB-lite"/>
    </source>
</evidence>
<dbReference type="GO" id="GO:0006606">
    <property type="term" value="P:protein import into nucleus"/>
    <property type="evidence" value="ECO:0007669"/>
    <property type="project" value="InterPro"/>
</dbReference>
<organism evidence="4 5">
    <name type="scientific">Uncinocarpus reesii (strain UAMH 1704)</name>
    <dbReference type="NCBI Taxonomy" id="336963"/>
    <lineage>
        <taxon>Eukaryota</taxon>
        <taxon>Fungi</taxon>
        <taxon>Dikarya</taxon>
        <taxon>Ascomycota</taxon>
        <taxon>Pezizomycotina</taxon>
        <taxon>Eurotiomycetes</taxon>
        <taxon>Eurotiomycetidae</taxon>
        <taxon>Onygenales</taxon>
        <taxon>Onygenaceae</taxon>
        <taxon>Uncinocarpus</taxon>
    </lineage>
</organism>
<accession>C4JEB0</accession>
<evidence type="ECO:0000313" key="4">
    <source>
        <dbReference type="EMBL" id="EEP75897.1"/>
    </source>
</evidence>
<dbReference type="Proteomes" id="UP000002058">
    <property type="component" value="Unassembled WGS sequence"/>
</dbReference>
<dbReference type="PANTHER" id="PTHR28063:SF1">
    <property type="entry name" value="RNA POLYMERASE II NUCLEAR LOCALIZATION PROTEIN IWR1"/>
    <property type="match status" value="1"/>
</dbReference>
<protein>
    <recommendedName>
        <fullName evidence="3">Transcription factor Iwr1 domain-containing protein</fullName>
    </recommendedName>
</protein>
<evidence type="ECO:0000256" key="1">
    <source>
        <dbReference type="ARBA" id="ARBA00010218"/>
    </source>
</evidence>
<reference evidence="5" key="1">
    <citation type="journal article" date="2009" name="Genome Res.">
        <title>Comparative genomic analyses of the human fungal pathogens Coccidioides and their relatives.</title>
        <authorList>
            <person name="Sharpton T.J."/>
            <person name="Stajich J.E."/>
            <person name="Rounsley S.D."/>
            <person name="Gardner M.J."/>
            <person name="Wortman J.R."/>
            <person name="Jordar V.S."/>
            <person name="Maiti R."/>
            <person name="Kodira C.D."/>
            <person name="Neafsey D.E."/>
            <person name="Zeng Q."/>
            <person name="Hung C.-Y."/>
            <person name="McMahan C."/>
            <person name="Muszewska A."/>
            <person name="Grynberg M."/>
            <person name="Mandel M.A."/>
            <person name="Kellner E.M."/>
            <person name="Barker B.M."/>
            <person name="Galgiani J.N."/>
            <person name="Orbach M.J."/>
            <person name="Kirkland T.N."/>
            <person name="Cole G.T."/>
            <person name="Henn M.R."/>
            <person name="Birren B.W."/>
            <person name="Taylor J.W."/>
        </authorList>
    </citation>
    <scope>NUCLEOTIDE SEQUENCE [LARGE SCALE GENOMIC DNA]</scope>
    <source>
        <strain evidence="5">UAMH 1704</strain>
    </source>
</reference>
<dbReference type="OrthoDB" id="6255506at2759"/>
<feature type="domain" description="Transcription factor Iwr1" evidence="3">
    <location>
        <begin position="398"/>
        <end position="476"/>
    </location>
</feature>
<dbReference type="KEGG" id="ure:UREG_00744"/>
<keyword evidence="5" id="KW-1185">Reference proteome</keyword>
<dbReference type="RefSeq" id="XP_002541230.1">
    <property type="nucleotide sequence ID" value="XM_002541184.1"/>
</dbReference>
<dbReference type="VEuPathDB" id="FungiDB:UREG_00744"/>
<dbReference type="STRING" id="336963.C4JEB0"/>
<dbReference type="PANTHER" id="PTHR28063">
    <property type="entry name" value="RNA POLYMERASE II NUCLEAR LOCALIZATION PROTEIN IWR1"/>
    <property type="match status" value="1"/>
</dbReference>
<feature type="region of interest" description="Disordered" evidence="2">
    <location>
        <begin position="327"/>
        <end position="361"/>
    </location>
</feature>
<dbReference type="OMA" id="EYWEHFA"/>
<dbReference type="Pfam" id="PF08574">
    <property type="entry name" value="Iwr1"/>
    <property type="match status" value="1"/>
</dbReference>
<dbReference type="InterPro" id="IPR040150">
    <property type="entry name" value="Iwr1"/>
</dbReference>
<gene>
    <name evidence="4" type="ORF">UREG_00744</name>
</gene>
<proteinExistence type="inferred from homology"/>
<feature type="region of interest" description="Disordered" evidence="2">
    <location>
        <begin position="120"/>
        <end position="144"/>
    </location>
</feature>